<dbReference type="PANTHER" id="PTHR23084">
    <property type="entry name" value="PHOSPHATIDYLINOSITOL-4-PHOSPHATE 5-KINASE RELATED"/>
    <property type="match status" value="1"/>
</dbReference>
<dbReference type="SUPFAM" id="SSF82185">
    <property type="entry name" value="Histone H3 K4-specific methyltransferase SET7/9 N-terminal domain"/>
    <property type="match status" value="1"/>
</dbReference>
<accession>A0A452Y8M6</accession>
<dbReference type="STRING" id="200361.A0A452Y8M6"/>
<dbReference type="AlphaFoldDB" id="A0A452Y8M6"/>
<reference evidence="3" key="4">
    <citation type="submission" date="2019-03" db="UniProtKB">
        <authorList>
            <consortium name="EnsemblPlants"/>
        </authorList>
    </citation>
    <scope>IDENTIFICATION</scope>
</reference>
<dbReference type="Gramene" id="AET1Gv20336300.1">
    <property type="protein sequence ID" value="AET1Gv20336300.1"/>
    <property type="gene ID" value="AET1Gv20336300"/>
</dbReference>
<feature type="region of interest" description="Disordered" evidence="2">
    <location>
        <begin position="31"/>
        <end position="60"/>
    </location>
</feature>
<dbReference type="Proteomes" id="UP000015105">
    <property type="component" value="Chromosome 1D"/>
</dbReference>
<protein>
    <submittedName>
        <fullName evidence="3">Uncharacterized protein</fullName>
    </submittedName>
</protein>
<reference evidence="3" key="3">
    <citation type="journal article" date="2017" name="Nature">
        <title>Genome sequence of the progenitor of the wheat D genome Aegilops tauschii.</title>
        <authorList>
            <person name="Luo M.C."/>
            <person name="Gu Y.Q."/>
            <person name="Puiu D."/>
            <person name="Wang H."/>
            <person name="Twardziok S.O."/>
            <person name="Deal K.R."/>
            <person name="Huo N."/>
            <person name="Zhu T."/>
            <person name="Wang L."/>
            <person name="Wang Y."/>
            <person name="McGuire P.E."/>
            <person name="Liu S."/>
            <person name="Long H."/>
            <person name="Ramasamy R.K."/>
            <person name="Rodriguez J.C."/>
            <person name="Van S.L."/>
            <person name="Yuan L."/>
            <person name="Wang Z."/>
            <person name="Xia Z."/>
            <person name="Xiao L."/>
            <person name="Anderson O.D."/>
            <person name="Ouyang S."/>
            <person name="Liang Y."/>
            <person name="Zimin A.V."/>
            <person name="Pertea G."/>
            <person name="Qi P."/>
            <person name="Bennetzen J.L."/>
            <person name="Dai X."/>
            <person name="Dawson M.W."/>
            <person name="Muller H.G."/>
            <person name="Kugler K."/>
            <person name="Rivarola-Duarte L."/>
            <person name="Spannagl M."/>
            <person name="Mayer K.F.X."/>
            <person name="Lu F.H."/>
            <person name="Bevan M.W."/>
            <person name="Leroy P."/>
            <person name="Li P."/>
            <person name="You F.M."/>
            <person name="Sun Q."/>
            <person name="Liu Z."/>
            <person name="Lyons E."/>
            <person name="Wicker T."/>
            <person name="Salzberg S.L."/>
            <person name="Devos K.M."/>
            <person name="Dvorak J."/>
        </authorList>
    </citation>
    <scope>NUCLEOTIDE SEQUENCE [LARGE SCALE GENOMIC DNA]</scope>
    <source>
        <strain evidence="3">cv. AL8/78</strain>
    </source>
</reference>
<dbReference type="PANTHER" id="PTHR23084:SF263">
    <property type="entry name" value="MORN REPEAT-CONTAINING PROTEIN 1"/>
    <property type="match status" value="1"/>
</dbReference>
<evidence type="ECO:0000313" key="3">
    <source>
        <dbReference type="EnsemblPlants" id="AET1Gv20336300.1"/>
    </source>
</evidence>
<evidence type="ECO:0000256" key="2">
    <source>
        <dbReference type="SAM" id="MobiDB-lite"/>
    </source>
</evidence>
<proteinExistence type="predicted"/>
<dbReference type="InterPro" id="IPR003409">
    <property type="entry name" value="MORN"/>
</dbReference>
<feature type="compositionally biased region" description="Low complexity" evidence="2">
    <location>
        <begin position="43"/>
        <end position="60"/>
    </location>
</feature>
<dbReference type="Pfam" id="PF02493">
    <property type="entry name" value="MORN"/>
    <property type="match status" value="3"/>
</dbReference>
<reference evidence="4" key="1">
    <citation type="journal article" date="2014" name="Science">
        <title>Ancient hybridizations among the ancestral genomes of bread wheat.</title>
        <authorList>
            <consortium name="International Wheat Genome Sequencing Consortium,"/>
            <person name="Marcussen T."/>
            <person name="Sandve S.R."/>
            <person name="Heier L."/>
            <person name="Spannagl M."/>
            <person name="Pfeifer M."/>
            <person name="Jakobsen K.S."/>
            <person name="Wulff B.B."/>
            <person name="Steuernagel B."/>
            <person name="Mayer K.F."/>
            <person name="Olsen O.A."/>
        </authorList>
    </citation>
    <scope>NUCLEOTIDE SEQUENCE [LARGE SCALE GENOMIC DNA]</scope>
    <source>
        <strain evidence="4">cv. AL8/78</strain>
    </source>
</reference>
<dbReference type="EnsemblPlants" id="AET1Gv20336300.1">
    <property type="protein sequence ID" value="AET1Gv20336300.1"/>
    <property type="gene ID" value="AET1Gv20336300"/>
</dbReference>
<reference evidence="4" key="2">
    <citation type="journal article" date="2017" name="Nat. Plants">
        <title>The Aegilops tauschii genome reveals multiple impacts of transposons.</title>
        <authorList>
            <person name="Zhao G."/>
            <person name="Zou C."/>
            <person name="Li K."/>
            <person name="Wang K."/>
            <person name="Li T."/>
            <person name="Gao L."/>
            <person name="Zhang X."/>
            <person name="Wang H."/>
            <person name="Yang Z."/>
            <person name="Liu X."/>
            <person name="Jiang W."/>
            <person name="Mao L."/>
            <person name="Kong X."/>
            <person name="Jiao Y."/>
            <person name="Jia J."/>
        </authorList>
    </citation>
    <scope>NUCLEOTIDE SEQUENCE [LARGE SCALE GENOMIC DNA]</scope>
    <source>
        <strain evidence="4">cv. AL8/78</strain>
    </source>
</reference>
<evidence type="ECO:0000256" key="1">
    <source>
        <dbReference type="ARBA" id="ARBA00022737"/>
    </source>
</evidence>
<keyword evidence="1" id="KW-0677">Repeat</keyword>
<dbReference type="OMA" id="FIGEWED"/>
<organism evidence="3 4">
    <name type="scientific">Aegilops tauschii subsp. strangulata</name>
    <name type="common">Goatgrass</name>
    <dbReference type="NCBI Taxonomy" id="200361"/>
    <lineage>
        <taxon>Eukaryota</taxon>
        <taxon>Viridiplantae</taxon>
        <taxon>Streptophyta</taxon>
        <taxon>Embryophyta</taxon>
        <taxon>Tracheophyta</taxon>
        <taxon>Spermatophyta</taxon>
        <taxon>Magnoliopsida</taxon>
        <taxon>Liliopsida</taxon>
        <taxon>Poales</taxon>
        <taxon>Poaceae</taxon>
        <taxon>BOP clade</taxon>
        <taxon>Pooideae</taxon>
        <taxon>Triticodae</taxon>
        <taxon>Triticeae</taxon>
        <taxon>Triticinae</taxon>
        <taxon>Aegilops</taxon>
    </lineage>
</organism>
<reference evidence="3" key="5">
    <citation type="journal article" date="2021" name="G3 (Bethesda)">
        <title>Aegilops tauschii genome assembly Aet v5.0 features greater sequence contiguity and improved annotation.</title>
        <authorList>
            <person name="Wang L."/>
            <person name="Zhu T."/>
            <person name="Rodriguez J.C."/>
            <person name="Deal K.R."/>
            <person name="Dubcovsky J."/>
            <person name="McGuire P.E."/>
            <person name="Lux T."/>
            <person name="Spannagl M."/>
            <person name="Mayer K.F.X."/>
            <person name="Baldrich P."/>
            <person name="Meyers B.C."/>
            <person name="Huo N."/>
            <person name="Gu Y.Q."/>
            <person name="Zhou H."/>
            <person name="Devos K.M."/>
            <person name="Bennetzen J.L."/>
            <person name="Unver T."/>
            <person name="Budak H."/>
            <person name="Gulick P.J."/>
            <person name="Galiba G."/>
            <person name="Kalapos B."/>
            <person name="Nelson D.R."/>
            <person name="Li P."/>
            <person name="You F.M."/>
            <person name="Luo M.C."/>
            <person name="Dvorak J."/>
        </authorList>
    </citation>
    <scope>NUCLEOTIDE SEQUENCE [LARGE SCALE GENOMIC DNA]</scope>
    <source>
        <strain evidence="3">cv. AL8/78</strain>
    </source>
</reference>
<sequence>MASGGRCPAPAAVSSFLPRHEHGRWTCMYFPSSSSHPPRRPPRTSTMPAASARTTSSAAPQRGLLHVRGSGAAARHGAGKYLWTDRCMYEGEWRHGKATGRGKFSWPSGATYRASSRTFMDGDDTYTVAAGDPYNASWSMNLNDGDGRKSYAKGDQYDSDWRSRLQDGYIHLAQRDRVQGEWRAGLIDGRGAGRHRVHAAAEAAQQFG</sequence>
<keyword evidence="4" id="KW-1185">Reference proteome</keyword>
<dbReference type="GO" id="GO:0016020">
    <property type="term" value="C:membrane"/>
    <property type="evidence" value="ECO:0007669"/>
    <property type="project" value="UniProtKB-ARBA"/>
</dbReference>
<evidence type="ECO:0000313" key="4">
    <source>
        <dbReference type="Proteomes" id="UP000015105"/>
    </source>
</evidence>
<dbReference type="SMART" id="SM00698">
    <property type="entry name" value="MORN"/>
    <property type="match status" value="1"/>
</dbReference>
<dbReference type="OrthoDB" id="1707155at2759"/>
<name>A0A452Y8M6_AEGTS</name>
<dbReference type="Gene3D" id="2.20.110.10">
    <property type="entry name" value="Histone H3 K4-specific methyltransferase SET7/9 N-terminal domain"/>
    <property type="match status" value="1"/>
</dbReference>